<dbReference type="AlphaFoldDB" id="A0A9P8JG43"/>
<feature type="non-terminal residue" evidence="1">
    <location>
        <position position="204"/>
    </location>
</feature>
<evidence type="ECO:0000313" key="1">
    <source>
        <dbReference type="EMBL" id="KAG9701304.1"/>
    </source>
</evidence>
<evidence type="ECO:0000313" key="2">
    <source>
        <dbReference type="Proteomes" id="UP000779574"/>
    </source>
</evidence>
<dbReference type="EMBL" id="JAHFXF010000001">
    <property type="protein sequence ID" value="KAG9701304.1"/>
    <property type="molecule type" value="Genomic_DNA"/>
</dbReference>
<comment type="caution">
    <text evidence="1">The sequence shown here is derived from an EMBL/GenBank/DDBJ whole genome shotgun (WGS) entry which is preliminary data.</text>
</comment>
<name>A0A9P8JG43_AURME</name>
<gene>
    <name evidence="1" type="ORF">KCU76_g67</name>
</gene>
<sequence>MSDSTLNCEPRLKTLKKSTPSNRACSDVRGTSSFASRISRSRGFELLYHLVKSAKEYTPDVDHVSTSNADCRCMLKSPFVCIFAEATMRLRFDTGKLFTQIELPVRISGSYSRTMSTNRFKTSSSLSSSSTSTPIDFRIRSAKSSSVDNTMTPTYLSSCPAFPTRSVSSAFNDHMIHEISSCSGSGARSLRELTWTSRLMIDMY</sequence>
<reference evidence="1" key="2">
    <citation type="submission" date="2021-08" db="EMBL/GenBank/DDBJ databases">
        <authorList>
            <person name="Gostincar C."/>
            <person name="Sun X."/>
            <person name="Song Z."/>
            <person name="Gunde-Cimerman N."/>
        </authorList>
    </citation>
    <scope>NUCLEOTIDE SEQUENCE</scope>
    <source>
        <strain evidence="1">EXF-9911</strain>
    </source>
</reference>
<proteinExistence type="predicted"/>
<dbReference type="Proteomes" id="UP000779574">
    <property type="component" value="Unassembled WGS sequence"/>
</dbReference>
<reference evidence="1" key="1">
    <citation type="journal article" date="2021" name="J Fungi (Basel)">
        <title>Virulence traits and population genomics of the black yeast Aureobasidium melanogenum.</title>
        <authorList>
            <person name="Cernosa A."/>
            <person name="Sun X."/>
            <person name="Gostincar C."/>
            <person name="Fang C."/>
            <person name="Gunde-Cimerman N."/>
            <person name="Song Z."/>
        </authorList>
    </citation>
    <scope>NUCLEOTIDE SEQUENCE</scope>
    <source>
        <strain evidence="1">EXF-9911</strain>
    </source>
</reference>
<protein>
    <submittedName>
        <fullName evidence="1">Uncharacterized protein</fullName>
    </submittedName>
</protein>
<organism evidence="1 2">
    <name type="scientific">Aureobasidium melanogenum</name>
    <name type="common">Aureobasidium pullulans var. melanogenum</name>
    <dbReference type="NCBI Taxonomy" id="46634"/>
    <lineage>
        <taxon>Eukaryota</taxon>
        <taxon>Fungi</taxon>
        <taxon>Dikarya</taxon>
        <taxon>Ascomycota</taxon>
        <taxon>Pezizomycotina</taxon>
        <taxon>Dothideomycetes</taxon>
        <taxon>Dothideomycetidae</taxon>
        <taxon>Dothideales</taxon>
        <taxon>Saccotheciaceae</taxon>
        <taxon>Aureobasidium</taxon>
    </lineage>
</organism>
<accession>A0A9P8JG43</accession>